<gene>
    <name evidence="2" type="ORF">M011DRAFT_467548</name>
</gene>
<organism evidence="2 3">
    <name type="scientific">Sporormia fimetaria CBS 119925</name>
    <dbReference type="NCBI Taxonomy" id="1340428"/>
    <lineage>
        <taxon>Eukaryota</taxon>
        <taxon>Fungi</taxon>
        <taxon>Dikarya</taxon>
        <taxon>Ascomycota</taxon>
        <taxon>Pezizomycotina</taxon>
        <taxon>Dothideomycetes</taxon>
        <taxon>Pleosporomycetidae</taxon>
        <taxon>Pleosporales</taxon>
        <taxon>Sporormiaceae</taxon>
        <taxon>Sporormia</taxon>
    </lineage>
</organism>
<feature type="compositionally biased region" description="Polar residues" evidence="1">
    <location>
        <begin position="1"/>
        <end position="19"/>
    </location>
</feature>
<feature type="region of interest" description="Disordered" evidence="1">
    <location>
        <begin position="215"/>
        <end position="257"/>
    </location>
</feature>
<feature type="compositionally biased region" description="Low complexity" evidence="1">
    <location>
        <begin position="215"/>
        <end position="233"/>
    </location>
</feature>
<feature type="compositionally biased region" description="Polar residues" evidence="1">
    <location>
        <begin position="185"/>
        <end position="200"/>
    </location>
</feature>
<feature type="compositionally biased region" description="Low complexity" evidence="1">
    <location>
        <begin position="166"/>
        <end position="182"/>
    </location>
</feature>
<protein>
    <submittedName>
        <fullName evidence="2">Uncharacterized protein</fullName>
    </submittedName>
</protein>
<evidence type="ECO:0000256" key="1">
    <source>
        <dbReference type="SAM" id="MobiDB-lite"/>
    </source>
</evidence>
<feature type="region of interest" description="Disordered" evidence="1">
    <location>
        <begin position="1"/>
        <end position="61"/>
    </location>
</feature>
<sequence length="312" mass="33063">MAASQDTEAVQPGCTPSAQSPRDSDPPSTSSAQVPPLDTTTHAPKTVATQTEAKDASASISEQLFAAPDDLTASNLASLPSDLVGPTVSSERSDSSGEDKARDEANSIAKVSAWLPSIPDEWKIYPTAASSTVKTDTSPKISPAPAAPSLPKSSPIATFIPEYRRSSSVIPSPSIDDSGPIRKNASASKTSPITASTPNQRWGSFLQLSSSAHLSDSSDYNASAPKSLPNSPSRPRPRRNSFRTRSFSPDAKDEAPTRELLSLQSGPHRMSYTLTVNCPNSDIEVSCYGNGLIAINRIQTATHQAKERFRAR</sequence>
<feature type="region of interest" description="Disordered" evidence="1">
    <location>
        <begin position="130"/>
        <end position="200"/>
    </location>
</feature>
<evidence type="ECO:0000313" key="3">
    <source>
        <dbReference type="Proteomes" id="UP000799440"/>
    </source>
</evidence>
<proteinExistence type="predicted"/>
<name>A0A6A6VCL4_9PLEO</name>
<feature type="region of interest" description="Disordered" evidence="1">
    <location>
        <begin position="75"/>
        <end position="108"/>
    </location>
</feature>
<feature type="compositionally biased region" description="Polar residues" evidence="1">
    <location>
        <begin position="38"/>
        <end position="51"/>
    </location>
</feature>
<dbReference type="EMBL" id="MU006572">
    <property type="protein sequence ID" value="KAF2747464.1"/>
    <property type="molecule type" value="Genomic_DNA"/>
</dbReference>
<keyword evidence="3" id="KW-1185">Reference proteome</keyword>
<dbReference type="AlphaFoldDB" id="A0A6A6VCL4"/>
<feature type="compositionally biased region" description="Basic and acidic residues" evidence="1">
    <location>
        <begin position="91"/>
        <end position="105"/>
    </location>
</feature>
<accession>A0A6A6VCL4</accession>
<feature type="compositionally biased region" description="Low complexity" evidence="1">
    <location>
        <begin position="138"/>
        <end position="157"/>
    </location>
</feature>
<dbReference type="Proteomes" id="UP000799440">
    <property type="component" value="Unassembled WGS sequence"/>
</dbReference>
<evidence type="ECO:0000313" key="2">
    <source>
        <dbReference type="EMBL" id="KAF2747464.1"/>
    </source>
</evidence>
<reference evidence="2" key="1">
    <citation type="journal article" date="2020" name="Stud. Mycol.">
        <title>101 Dothideomycetes genomes: a test case for predicting lifestyles and emergence of pathogens.</title>
        <authorList>
            <person name="Haridas S."/>
            <person name="Albert R."/>
            <person name="Binder M."/>
            <person name="Bloem J."/>
            <person name="Labutti K."/>
            <person name="Salamov A."/>
            <person name="Andreopoulos B."/>
            <person name="Baker S."/>
            <person name="Barry K."/>
            <person name="Bills G."/>
            <person name="Bluhm B."/>
            <person name="Cannon C."/>
            <person name="Castanera R."/>
            <person name="Culley D."/>
            <person name="Daum C."/>
            <person name="Ezra D."/>
            <person name="Gonzalez J."/>
            <person name="Henrissat B."/>
            <person name="Kuo A."/>
            <person name="Liang C."/>
            <person name="Lipzen A."/>
            <person name="Lutzoni F."/>
            <person name="Magnuson J."/>
            <person name="Mondo S."/>
            <person name="Nolan M."/>
            <person name="Ohm R."/>
            <person name="Pangilinan J."/>
            <person name="Park H.-J."/>
            <person name="Ramirez L."/>
            <person name="Alfaro M."/>
            <person name="Sun H."/>
            <person name="Tritt A."/>
            <person name="Yoshinaga Y."/>
            <person name="Zwiers L.-H."/>
            <person name="Turgeon B."/>
            <person name="Goodwin S."/>
            <person name="Spatafora J."/>
            <person name="Crous P."/>
            <person name="Grigoriev I."/>
        </authorList>
    </citation>
    <scope>NUCLEOTIDE SEQUENCE</scope>
    <source>
        <strain evidence="2">CBS 119925</strain>
    </source>
</reference>